<dbReference type="STRING" id="13616.ENSMODP00000049308"/>
<reference evidence="1" key="3">
    <citation type="submission" date="2025-09" db="UniProtKB">
        <authorList>
            <consortium name="Ensembl"/>
        </authorList>
    </citation>
    <scope>IDENTIFICATION</scope>
</reference>
<reference evidence="1 2" key="1">
    <citation type="journal article" date="2007" name="Nature">
        <title>Genome of the marsupial Monodelphis domestica reveals innovation in non-coding sequences.</title>
        <authorList>
            <person name="Mikkelsen T.S."/>
            <person name="Wakefield M.J."/>
            <person name="Aken B."/>
            <person name="Amemiya C.T."/>
            <person name="Chang J.L."/>
            <person name="Duke S."/>
            <person name="Garber M."/>
            <person name="Gentles A.J."/>
            <person name="Goodstadt L."/>
            <person name="Heger A."/>
            <person name="Jurka J."/>
            <person name="Kamal M."/>
            <person name="Mauceli E."/>
            <person name="Searle S.M."/>
            <person name="Sharpe T."/>
            <person name="Baker M.L."/>
            <person name="Batzer M.A."/>
            <person name="Benos P.V."/>
            <person name="Belov K."/>
            <person name="Clamp M."/>
            <person name="Cook A."/>
            <person name="Cuff J."/>
            <person name="Das R."/>
            <person name="Davidow L."/>
            <person name="Deakin J.E."/>
            <person name="Fazzari M.J."/>
            <person name="Glass J.L."/>
            <person name="Grabherr M."/>
            <person name="Greally J.M."/>
            <person name="Gu W."/>
            <person name="Hore T.A."/>
            <person name="Huttley G.A."/>
            <person name="Kleber M."/>
            <person name="Jirtle R.L."/>
            <person name="Koina E."/>
            <person name="Lee J.T."/>
            <person name="Mahony S."/>
            <person name="Marra M.A."/>
            <person name="Miller R.D."/>
            <person name="Nicholls R.D."/>
            <person name="Oda M."/>
            <person name="Papenfuss A.T."/>
            <person name="Parra Z.E."/>
            <person name="Pollock D.D."/>
            <person name="Ray D.A."/>
            <person name="Schein J.E."/>
            <person name="Speed T.P."/>
            <person name="Thompson K."/>
            <person name="VandeBerg J.L."/>
            <person name="Wade C.M."/>
            <person name="Walker J.A."/>
            <person name="Waters P.D."/>
            <person name="Webber C."/>
            <person name="Weidman J.R."/>
            <person name="Xie X."/>
            <person name="Zody M.C."/>
            <person name="Baldwin J."/>
            <person name="Abdouelleil A."/>
            <person name="Abdulkadir J."/>
            <person name="Abebe A."/>
            <person name="Abera B."/>
            <person name="Abreu J."/>
            <person name="Acer S.C."/>
            <person name="Aftuck L."/>
            <person name="Alexander A."/>
            <person name="An P."/>
            <person name="Anderson E."/>
            <person name="Anderson S."/>
            <person name="Arachi H."/>
            <person name="Azer M."/>
            <person name="Bachantsang P."/>
            <person name="Barry A."/>
            <person name="Bayul T."/>
            <person name="Berlin A."/>
            <person name="Bessette D."/>
            <person name="Bloom T."/>
            <person name="Bloom T."/>
            <person name="Boguslavskiy L."/>
            <person name="Bonnet C."/>
            <person name="Boukhgalter B."/>
            <person name="Bourzgui I."/>
            <person name="Brown A."/>
            <person name="Cahill P."/>
            <person name="Channer S."/>
            <person name="Cheshatsang Y."/>
            <person name="Chuda L."/>
            <person name="Citroen M."/>
            <person name="Collymore A."/>
            <person name="Cooke P."/>
            <person name="Costello M."/>
            <person name="D'Aco K."/>
            <person name="Daza R."/>
            <person name="De Haan G."/>
            <person name="DeGray S."/>
            <person name="DeMaso C."/>
            <person name="Dhargay N."/>
            <person name="Dooley K."/>
            <person name="Dooley E."/>
            <person name="Doricent M."/>
            <person name="Dorje P."/>
            <person name="Dorjee K."/>
            <person name="Dupes A."/>
            <person name="Elong R."/>
            <person name="Falk J."/>
            <person name="Farina A."/>
            <person name="Faro S."/>
            <person name="Ferguson D."/>
            <person name="Fisher S."/>
            <person name="Foley C.D."/>
            <person name="Franke A."/>
            <person name="Friedrich D."/>
            <person name="Gadbois L."/>
            <person name="Gearin G."/>
            <person name="Gearin C.R."/>
            <person name="Giannoukos G."/>
            <person name="Goode T."/>
            <person name="Graham J."/>
            <person name="Grandbois E."/>
            <person name="Grewal S."/>
            <person name="Gyaltsen K."/>
            <person name="Hafez N."/>
            <person name="Hagos B."/>
            <person name="Hall J."/>
            <person name="Henson C."/>
            <person name="Hollinger A."/>
            <person name="Honan T."/>
            <person name="Huard M.D."/>
            <person name="Hughes L."/>
            <person name="Hurhula B."/>
            <person name="Husby M.E."/>
            <person name="Kamat A."/>
            <person name="Kanga B."/>
            <person name="Kashin S."/>
            <person name="Khazanovich D."/>
            <person name="Kisner P."/>
            <person name="Lance K."/>
            <person name="Lara M."/>
            <person name="Lee W."/>
            <person name="Lennon N."/>
            <person name="Letendre F."/>
            <person name="LeVine R."/>
            <person name="Lipovsky A."/>
            <person name="Liu X."/>
            <person name="Liu J."/>
            <person name="Liu S."/>
            <person name="Lokyitsang T."/>
            <person name="Lokyitsang Y."/>
            <person name="Lubonja R."/>
            <person name="Lui A."/>
            <person name="MacDonald P."/>
            <person name="Magnisalis V."/>
            <person name="Maru K."/>
            <person name="Matthews C."/>
            <person name="McCusker W."/>
            <person name="McDonough S."/>
            <person name="Mehta T."/>
            <person name="Meldrim J."/>
            <person name="Meneus L."/>
            <person name="Mihai O."/>
            <person name="Mihalev A."/>
            <person name="Mihova T."/>
            <person name="Mittelman R."/>
            <person name="Mlenga V."/>
            <person name="Montmayeur A."/>
            <person name="Mulrain L."/>
            <person name="Navidi A."/>
            <person name="Naylor J."/>
            <person name="Negash T."/>
            <person name="Nguyen T."/>
            <person name="Nguyen N."/>
            <person name="Nicol R."/>
            <person name="Norbu C."/>
            <person name="Norbu N."/>
            <person name="Novod N."/>
            <person name="O'Neill B."/>
            <person name="Osman S."/>
            <person name="Markiewicz E."/>
            <person name="Oyono O.L."/>
            <person name="Patti C."/>
            <person name="Phunkhang P."/>
            <person name="Pierre F."/>
            <person name="Priest M."/>
            <person name="Raghuraman S."/>
            <person name="Rege F."/>
            <person name="Reyes R."/>
            <person name="Rise C."/>
            <person name="Rogov P."/>
            <person name="Ross K."/>
            <person name="Ryan E."/>
            <person name="Settipalli S."/>
            <person name="Shea T."/>
            <person name="Sherpa N."/>
            <person name="Shi L."/>
            <person name="Shih D."/>
            <person name="Sparrow T."/>
            <person name="Spaulding J."/>
            <person name="Stalker J."/>
            <person name="Stange-Thomann N."/>
            <person name="Stavropoulos S."/>
            <person name="Stone C."/>
            <person name="Strader C."/>
            <person name="Tesfaye S."/>
            <person name="Thomson T."/>
            <person name="Thoulutsang Y."/>
            <person name="Thoulutsang D."/>
            <person name="Topham K."/>
            <person name="Topping I."/>
            <person name="Tsamla T."/>
            <person name="Vassiliev H."/>
            <person name="Vo A."/>
            <person name="Wangchuk T."/>
            <person name="Wangdi T."/>
            <person name="Weiand M."/>
            <person name="Wilkinson J."/>
            <person name="Wilson A."/>
            <person name="Yadav S."/>
            <person name="Young G."/>
            <person name="Yu Q."/>
            <person name="Zembek L."/>
            <person name="Zhong D."/>
            <person name="Zimmer A."/>
            <person name="Zwirko Z."/>
            <person name="Jaffe D.B."/>
            <person name="Alvarez P."/>
            <person name="Brockman W."/>
            <person name="Butler J."/>
            <person name="Chin C."/>
            <person name="Gnerre S."/>
            <person name="MacCallum I."/>
            <person name="Graves J.A."/>
            <person name="Ponting C.P."/>
            <person name="Breen M."/>
            <person name="Samollow P.B."/>
            <person name="Lander E.S."/>
            <person name="Lindblad-Toh K."/>
        </authorList>
    </citation>
    <scope>NUCLEOTIDE SEQUENCE [LARGE SCALE GENOMIC DNA]</scope>
</reference>
<evidence type="ECO:0000313" key="2">
    <source>
        <dbReference type="Proteomes" id="UP000002280"/>
    </source>
</evidence>
<dbReference type="InterPro" id="IPR006806">
    <property type="entry name" value="NDUFA5"/>
</dbReference>
<keyword evidence="2" id="KW-1185">Reference proteome</keyword>
<dbReference type="Bgee" id="ENSMODG00000046520">
    <property type="expression patterns" value="Expressed in liver and 5 other cell types or tissues"/>
</dbReference>
<name>A0A5F8GNP4_MONDO</name>
<sequence length="74" mass="8512">VAGVLKKTTALVCLAVFETPQEHCFSSLYTKILGALELLPSNAAYRKYTEQITMKMTIVINFKYFWHIIFSKNH</sequence>
<reference evidence="1" key="2">
    <citation type="submission" date="2025-08" db="UniProtKB">
        <authorList>
            <consortium name="Ensembl"/>
        </authorList>
    </citation>
    <scope>IDENTIFICATION</scope>
</reference>
<dbReference type="GeneTree" id="ENSGT00940000168615"/>
<protein>
    <submittedName>
        <fullName evidence="1">Uncharacterized protein</fullName>
    </submittedName>
</protein>
<organism evidence="1 2">
    <name type="scientific">Monodelphis domestica</name>
    <name type="common">Gray short-tailed opossum</name>
    <dbReference type="NCBI Taxonomy" id="13616"/>
    <lineage>
        <taxon>Eukaryota</taxon>
        <taxon>Metazoa</taxon>
        <taxon>Chordata</taxon>
        <taxon>Craniata</taxon>
        <taxon>Vertebrata</taxon>
        <taxon>Euteleostomi</taxon>
        <taxon>Mammalia</taxon>
        <taxon>Metatheria</taxon>
        <taxon>Didelphimorphia</taxon>
        <taxon>Didelphidae</taxon>
        <taxon>Monodelphis</taxon>
    </lineage>
</organism>
<accession>A0A5F8GNP4</accession>
<dbReference type="Ensembl" id="ENSMODT00000084469.1">
    <property type="protein sequence ID" value="ENSMODP00000049308.1"/>
    <property type="gene ID" value="ENSMODG00000046520.1"/>
</dbReference>
<proteinExistence type="predicted"/>
<dbReference type="GO" id="GO:0022904">
    <property type="term" value="P:respiratory electron transport chain"/>
    <property type="evidence" value="ECO:0007669"/>
    <property type="project" value="InterPro"/>
</dbReference>
<dbReference type="Pfam" id="PF04716">
    <property type="entry name" value="ETC_C1_NDUFA5"/>
    <property type="match status" value="1"/>
</dbReference>
<dbReference type="Proteomes" id="UP000002280">
    <property type="component" value="Chromosome 7"/>
</dbReference>
<evidence type="ECO:0000313" key="1">
    <source>
        <dbReference type="Ensembl" id="ENSMODP00000049308.1"/>
    </source>
</evidence>
<dbReference type="AlphaFoldDB" id="A0A5F8GNP4"/>
<dbReference type="InParanoid" id="A0A5F8GNP4"/>